<proteinExistence type="inferred from homology"/>
<evidence type="ECO:0000256" key="3">
    <source>
        <dbReference type="PIRSR" id="PIRSR606225-1"/>
    </source>
</evidence>
<comment type="function">
    <text evidence="4">Responsible for synthesis of pseudouridine from uracil.</text>
</comment>
<dbReference type="RefSeq" id="WP_211295847.1">
    <property type="nucleotide sequence ID" value="NZ_KZ614149.1"/>
</dbReference>
<dbReference type="PANTHER" id="PTHR21600:SF35">
    <property type="entry name" value="PSEUDOURIDINE SYNTHASE"/>
    <property type="match status" value="1"/>
</dbReference>
<organism evidence="6 7">
    <name type="scientific">Alteribacillus bidgolensis</name>
    <dbReference type="NCBI Taxonomy" id="930129"/>
    <lineage>
        <taxon>Bacteria</taxon>
        <taxon>Bacillati</taxon>
        <taxon>Bacillota</taxon>
        <taxon>Bacilli</taxon>
        <taxon>Bacillales</taxon>
        <taxon>Bacillaceae</taxon>
        <taxon>Alteribacillus</taxon>
    </lineage>
</organism>
<dbReference type="PANTHER" id="PTHR21600">
    <property type="entry name" value="MITOCHONDRIAL RNA PSEUDOURIDINE SYNTHASE"/>
    <property type="match status" value="1"/>
</dbReference>
<dbReference type="InterPro" id="IPR006225">
    <property type="entry name" value="PsdUridine_synth_RluC/D"/>
</dbReference>
<keyword evidence="7" id="KW-1185">Reference proteome</keyword>
<dbReference type="GO" id="GO:0003723">
    <property type="term" value="F:RNA binding"/>
    <property type="evidence" value="ECO:0007669"/>
    <property type="project" value="InterPro"/>
</dbReference>
<dbReference type="NCBIfam" id="TIGR00005">
    <property type="entry name" value="rluA_subfam"/>
    <property type="match status" value="1"/>
</dbReference>
<protein>
    <recommendedName>
        <fullName evidence="4">Pseudouridine synthase</fullName>
        <ecNumber evidence="4">5.4.99.-</ecNumber>
    </recommendedName>
</protein>
<dbReference type="SUPFAM" id="SSF55120">
    <property type="entry name" value="Pseudouridine synthase"/>
    <property type="match status" value="1"/>
</dbReference>
<dbReference type="InterPro" id="IPR006145">
    <property type="entry name" value="PsdUridine_synth_RsuA/RluA"/>
</dbReference>
<name>A0A1G8J7Z7_9BACI</name>
<dbReference type="GO" id="GO:0000455">
    <property type="term" value="P:enzyme-directed rRNA pseudouridine synthesis"/>
    <property type="evidence" value="ECO:0007669"/>
    <property type="project" value="TreeGrafter"/>
</dbReference>
<evidence type="ECO:0000256" key="4">
    <source>
        <dbReference type="RuleBase" id="RU362028"/>
    </source>
</evidence>
<reference evidence="6 7" key="1">
    <citation type="submission" date="2016-10" db="EMBL/GenBank/DDBJ databases">
        <authorList>
            <person name="de Groot N.N."/>
        </authorList>
    </citation>
    <scope>NUCLEOTIDE SEQUENCE [LARGE SCALE GENOMIC DNA]</scope>
    <source>
        <strain evidence="7">P4B,CCM 7963,CECT 7998,DSM 25260,IBRC-M 10614,KCTC 13821</strain>
    </source>
</reference>
<sequence length="294" mass="32760">MLEWNVPLVKNTISVKEFLRDQKGMSLTTLKAAKMHGSILCDGRHVTVRHMLQGGETLKVFLPAAPFPSAITLCSEPLDILFEDAHLLIVNKPPGISTLPGREQEKVTLAGAVLNYYRQQNISSSFHAVSRLDRQTSGVVAVAKHAYAHQRLASFFQAGKGDKQYIGVVKGRWKQPEGIIDAPIARSPNSIIEHQVHPAGKRAKTGYQVIKNIHGSDVTSFTLYTGRTHQIRVHAAYAGHPLIGDSLYGETSFHINRHALHAEMLHFCHPVFESWHTVYAKLPDDIEQLIMEKQ</sequence>
<dbReference type="AlphaFoldDB" id="A0A1G8J7Z7"/>
<dbReference type="InterPro" id="IPR020103">
    <property type="entry name" value="PsdUridine_synth_cat_dom_sf"/>
</dbReference>
<dbReference type="GO" id="GO:0140098">
    <property type="term" value="F:catalytic activity, acting on RNA"/>
    <property type="evidence" value="ECO:0007669"/>
    <property type="project" value="UniProtKB-ARBA"/>
</dbReference>
<evidence type="ECO:0000256" key="2">
    <source>
        <dbReference type="ARBA" id="ARBA00010876"/>
    </source>
</evidence>
<dbReference type="GO" id="GO:0009982">
    <property type="term" value="F:pseudouridine synthase activity"/>
    <property type="evidence" value="ECO:0007669"/>
    <property type="project" value="InterPro"/>
</dbReference>
<dbReference type="Proteomes" id="UP000199017">
    <property type="component" value="Unassembled WGS sequence"/>
</dbReference>
<dbReference type="CDD" id="cd02869">
    <property type="entry name" value="PseudoU_synth_RluA_like"/>
    <property type="match status" value="1"/>
</dbReference>
<gene>
    <name evidence="6" type="ORF">SAMN05216352_10677</name>
</gene>
<dbReference type="Pfam" id="PF00849">
    <property type="entry name" value="PseudoU_synth_2"/>
    <property type="match status" value="1"/>
</dbReference>
<evidence type="ECO:0000259" key="5">
    <source>
        <dbReference type="Pfam" id="PF00849"/>
    </source>
</evidence>
<feature type="active site" evidence="3">
    <location>
        <position position="133"/>
    </location>
</feature>
<comment type="catalytic activity">
    <reaction evidence="1 4">
        <text>a uridine in RNA = a pseudouridine in RNA</text>
        <dbReference type="Rhea" id="RHEA:48348"/>
        <dbReference type="Rhea" id="RHEA-COMP:12068"/>
        <dbReference type="Rhea" id="RHEA-COMP:12069"/>
        <dbReference type="ChEBI" id="CHEBI:65314"/>
        <dbReference type="ChEBI" id="CHEBI:65315"/>
    </reaction>
</comment>
<comment type="similarity">
    <text evidence="2 4">Belongs to the pseudouridine synthase RluA family.</text>
</comment>
<dbReference type="EMBL" id="FNDU01000006">
    <property type="protein sequence ID" value="SDI27107.1"/>
    <property type="molecule type" value="Genomic_DNA"/>
</dbReference>
<keyword evidence="4" id="KW-0413">Isomerase</keyword>
<dbReference type="Gene3D" id="3.30.2350.10">
    <property type="entry name" value="Pseudouridine synthase"/>
    <property type="match status" value="1"/>
</dbReference>
<accession>A0A1G8J7Z7</accession>
<dbReference type="EC" id="5.4.99.-" evidence="4"/>
<evidence type="ECO:0000256" key="1">
    <source>
        <dbReference type="ARBA" id="ARBA00000073"/>
    </source>
</evidence>
<dbReference type="STRING" id="930129.SAMN05216352_10677"/>
<feature type="domain" description="Pseudouridine synthase RsuA/RluA-like" evidence="5">
    <location>
        <begin position="86"/>
        <end position="236"/>
    </location>
</feature>
<dbReference type="InterPro" id="IPR050188">
    <property type="entry name" value="RluA_PseudoU_synthase"/>
</dbReference>
<evidence type="ECO:0000313" key="7">
    <source>
        <dbReference type="Proteomes" id="UP000199017"/>
    </source>
</evidence>
<evidence type="ECO:0000313" key="6">
    <source>
        <dbReference type="EMBL" id="SDI27107.1"/>
    </source>
</evidence>